<gene>
    <name evidence="1" type="ORF">BV25DRAFT_1830710</name>
</gene>
<protein>
    <submittedName>
        <fullName evidence="1">Uncharacterized protein</fullName>
    </submittedName>
</protein>
<reference evidence="1" key="1">
    <citation type="submission" date="2021-03" db="EMBL/GenBank/DDBJ databases">
        <authorList>
            <consortium name="DOE Joint Genome Institute"/>
            <person name="Ahrendt S."/>
            <person name="Looney B.P."/>
            <person name="Miyauchi S."/>
            <person name="Morin E."/>
            <person name="Drula E."/>
            <person name="Courty P.E."/>
            <person name="Chicoki N."/>
            <person name="Fauchery L."/>
            <person name="Kohler A."/>
            <person name="Kuo A."/>
            <person name="Labutti K."/>
            <person name="Pangilinan J."/>
            <person name="Lipzen A."/>
            <person name="Riley R."/>
            <person name="Andreopoulos W."/>
            <person name="He G."/>
            <person name="Johnson J."/>
            <person name="Barry K.W."/>
            <person name="Grigoriev I.V."/>
            <person name="Nagy L."/>
            <person name="Hibbett D."/>
            <person name="Henrissat B."/>
            <person name="Matheny P.B."/>
            <person name="Labbe J."/>
            <person name="Martin F."/>
        </authorList>
    </citation>
    <scope>NUCLEOTIDE SEQUENCE</scope>
    <source>
        <strain evidence="1">HHB10654</strain>
    </source>
</reference>
<evidence type="ECO:0000313" key="2">
    <source>
        <dbReference type="Proteomes" id="UP000814140"/>
    </source>
</evidence>
<proteinExistence type="predicted"/>
<comment type="caution">
    <text evidence="1">The sequence shown here is derived from an EMBL/GenBank/DDBJ whole genome shotgun (WGS) entry which is preliminary data.</text>
</comment>
<organism evidence="1 2">
    <name type="scientific">Artomyces pyxidatus</name>
    <dbReference type="NCBI Taxonomy" id="48021"/>
    <lineage>
        <taxon>Eukaryota</taxon>
        <taxon>Fungi</taxon>
        <taxon>Dikarya</taxon>
        <taxon>Basidiomycota</taxon>
        <taxon>Agaricomycotina</taxon>
        <taxon>Agaricomycetes</taxon>
        <taxon>Russulales</taxon>
        <taxon>Auriscalpiaceae</taxon>
        <taxon>Artomyces</taxon>
    </lineage>
</organism>
<dbReference type="EMBL" id="MU277242">
    <property type="protein sequence ID" value="KAI0057794.1"/>
    <property type="molecule type" value="Genomic_DNA"/>
</dbReference>
<dbReference type="Proteomes" id="UP000814140">
    <property type="component" value="Unassembled WGS sequence"/>
</dbReference>
<accession>A0ACB8SN41</accession>
<sequence>MQFPITALFAFAVSVASALPFHPVSDIVVSPSVTSPVAGAVWNIGTHQTVTWDTSAIPAANVNNTGLILLGYTTANSTSENLDINNPLASGFPIGQGSQVVTVPKVAPGTEYFVVLFGDSGNKSPAFKIAPATALTPATD</sequence>
<reference evidence="1" key="2">
    <citation type="journal article" date="2022" name="New Phytol.">
        <title>Evolutionary transition to the ectomycorrhizal habit in the genomes of a hyperdiverse lineage of mushroom-forming fungi.</title>
        <authorList>
            <person name="Looney B."/>
            <person name="Miyauchi S."/>
            <person name="Morin E."/>
            <person name="Drula E."/>
            <person name="Courty P.E."/>
            <person name="Kohler A."/>
            <person name="Kuo A."/>
            <person name="LaButti K."/>
            <person name="Pangilinan J."/>
            <person name="Lipzen A."/>
            <person name="Riley R."/>
            <person name="Andreopoulos W."/>
            <person name="He G."/>
            <person name="Johnson J."/>
            <person name="Nolan M."/>
            <person name="Tritt A."/>
            <person name="Barry K.W."/>
            <person name="Grigoriev I.V."/>
            <person name="Nagy L.G."/>
            <person name="Hibbett D."/>
            <person name="Henrissat B."/>
            <person name="Matheny P.B."/>
            <person name="Labbe J."/>
            <person name="Martin F.M."/>
        </authorList>
    </citation>
    <scope>NUCLEOTIDE SEQUENCE</scope>
    <source>
        <strain evidence="1">HHB10654</strain>
    </source>
</reference>
<keyword evidence="2" id="KW-1185">Reference proteome</keyword>
<name>A0ACB8SN41_9AGAM</name>
<evidence type="ECO:0000313" key="1">
    <source>
        <dbReference type="EMBL" id="KAI0057794.1"/>
    </source>
</evidence>